<dbReference type="EMBL" id="VNHT01000022">
    <property type="protein sequence ID" value="TYP88170.1"/>
    <property type="molecule type" value="Genomic_DNA"/>
</dbReference>
<dbReference type="Proteomes" id="UP000034156">
    <property type="component" value="Chromosome"/>
</dbReference>
<evidence type="ECO:0000259" key="1">
    <source>
        <dbReference type="Pfam" id="PF01814"/>
    </source>
</evidence>
<sequence length="149" mass="17366">MKRHKSLYPLSHDHHHALVQAKNLRMASSSSDIPSLHRIAIDFIAYWDTSLQLHFRQEEEILLPVLSQYSSPDHLEIIGTLKQHDDIQQAVSQLRKNIEQEAALAEEGQKLSALLSMHIRYEEQYLFPAIQEIVPEEALWEINRHLTEK</sequence>
<dbReference type="Proteomes" id="UP000324176">
    <property type="component" value="Unassembled WGS sequence"/>
</dbReference>
<dbReference type="InterPro" id="IPR012312">
    <property type="entry name" value="Hemerythrin-like"/>
</dbReference>
<dbReference type="EMBL" id="CP011451">
    <property type="protein sequence ID" value="AKH38079.1"/>
    <property type="molecule type" value="Genomic_DNA"/>
</dbReference>
<accession>A0A0F7KGU7</accession>
<reference evidence="3 5" key="3">
    <citation type="submission" date="2019-07" db="EMBL/GenBank/DDBJ databases">
        <title>Active sludge and wastewater microbial communities from Klosterneuburg, Austria.</title>
        <authorList>
            <person name="Wagner M."/>
        </authorList>
    </citation>
    <scope>NUCLEOTIDE SEQUENCE [LARGE SCALE GENOMIC DNA]</scope>
    <source>
        <strain evidence="3 5">Nm2</strain>
    </source>
</reference>
<dbReference type="AlphaFoldDB" id="A0A0F7KGU7"/>
<name>A0A0F7KGU7_9PROT</name>
<gene>
    <name evidence="2" type="ORF">AAW31_10030</name>
    <name evidence="3" type="ORF">BCL69_102224</name>
</gene>
<dbReference type="KEGG" id="nco:AAW31_10030"/>
<dbReference type="Pfam" id="PF01814">
    <property type="entry name" value="Hemerythrin"/>
    <property type="match status" value="1"/>
</dbReference>
<proteinExistence type="predicted"/>
<evidence type="ECO:0000313" key="5">
    <source>
        <dbReference type="Proteomes" id="UP000324176"/>
    </source>
</evidence>
<feature type="domain" description="Hemerythrin-like" evidence="1">
    <location>
        <begin position="12"/>
        <end position="130"/>
    </location>
</feature>
<dbReference type="OrthoDB" id="9793254at2"/>
<protein>
    <submittedName>
        <fullName evidence="3">Hemerythrin HHE cation binding domain-containing protein</fullName>
    </submittedName>
</protein>
<organism evidence="2 4">
    <name type="scientific">Nitrosomonas communis</name>
    <dbReference type="NCBI Taxonomy" id="44574"/>
    <lineage>
        <taxon>Bacteria</taxon>
        <taxon>Pseudomonadati</taxon>
        <taxon>Pseudomonadota</taxon>
        <taxon>Betaproteobacteria</taxon>
        <taxon>Nitrosomonadales</taxon>
        <taxon>Nitrosomonadaceae</taxon>
        <taxon>Nitrosomonas</taxon>
    </lineage>
</organism>
<evidence type="ECO:0000313" key="4">
    <source>
        <dbReference type="Proteomes" id="UP000034156"/>
    </source>
</evidence>
<evidence type="ECO:0000313" key="2">
    <source>
        <dbReference type="EMBL" id="AKH38079.1"/>
    </source>
</evidence>
<dbReference type="PATRIC" id="fig|44574.3.peg.2430"/>
<evidence type="ECO:0000313" key="3">
    <source>
        <dbReference type="EMBL" id="TYP88170.1"/>
    </source>
</evidence>
<dbReference type="Gene3D" id="1.20.120.520">
    <property type="entry name" value="nmb1532 protein domain like"/>
    <property type="match status" value="1"/>
</dbReference>
<keyword evidence="4" id="KW-1185">Reference proteome</keyword>
<reference evidence="4" key="1">
    <citation type="submission" date="2015-05" db="EMBL/GenBank/DDBJ databases">
        <title>Draft genome of Nitrosomonas communis strain Nm2.</title>
        <authorList>
            <person name="Kozlowski J.A."/>
            <person name="Kits K.D."/>
            <person name="Stein L.Y."/>
        </authorList>
    </citation>
    <scope>NUCLEOTIDE SEQUENCE [LARGE SCALE GENOMIC DNA]</scope>
    <source>
        <strain evidence="4">Nm2</strain>
    </source>
</reference>
<dbReference type="RefSeq" id="WP_046850145.1">
    <property type="nucleotide sequence ID" value="NZ_CBDIPD010000084.1"/>
</dbReference>
<reference evidence="2 4" key="2">
    <citation type="journal article" date="2016" name="Genome Announc.">
        <title>Genome Sequence of Nitrosomonas communis Strain Nm2, a Mesophilic Ammonia-Oxidizing Bacterium Isolated from Mediterranean Soil.</title>
        <authorList>
            <person name="Kozlowski J.A."/>
            <person name="Kits K.D."/>
            <person name="Stein L.Y."/>
        </authorList>
    </citation>
    <scope>NUCLEOTIDE SEQUENCE [LARGE SCALE GENOMIC DNA]</scope>
    <source>
        <strain evidence="2 4">Nm2</strain>
    </source>
</reference>